<dbReference type="GO" id="GO:0005667">
    <property type="term" value="C:transcription regulator complex"/>
    <property type="evidence" value="ECO:0007669"/>
    <property type="project" value="TreeGrafter"/>
</dbReference>
<keyword evidence="1" id="KW-0539">Nucleus</keyword>
<evidence type="ECO:0000313" key="5">
    <source>
        <dbReference type="EMBL" id="KAF7227955.1"/>
    </source>
</evidence>
<feature type="domain" description="MADF" evidence="3">
    <location>
        <begin position="5"/>
        <end position="94"/>
    </location>
</feature>
<name>A0A1A7ZH46_NOTFU</name>
<dbReference type="AlphaFoldDB" id="A0A1A7ZH46"/>
<dbReference type="GO" id="GO:0005634">
    <property type="term" value="C:nucleus"/>
    <property type="evidence" value="ECO:0007669"/>
    <property type="project" value="UniProtKB-SubCell"/>
</dbReference>
<reference evidence="6" key="1">
    <citation type="submission" date="2016-05" db="EMBL/GenBank/DDBJ databases">
        <authorList>
            <person name="Lavstsen T."/>
            <person name="Jespersen J.S."/>
        </authorList>
    </citation>
    <scope>NUCLEOTIDE SEQUENCE</scope>
    <source>
        <tissue evidence="6">Brain</tissue>
    </source>
</reference>
<accession>A0A1A7ZH46</accession>
<dbReference type="GO" id="GO:0006357">
    <property type="term" value="P:regulation of transcription by RNA polymerase II"/>
    <property type="evidence" value="ECO:0007669"/>
    <property type="project" value="TreeGrafter"/>
</dbReference>
<dbReference type="InterPro" id="IPR039353">
    <property type="entry name" value="TF_Adf1"/>
</dbReference>
<sequence>MDHERFIIEVQHHAVLYDCSHAFYKDHTRTERAWNEIAATLGSTANDCKSRWKQLRDSFVKYRKKTSLPSGAAGGSQKDWKYAELMSFLIPFLQSRSSKINLGPMPTSGTVEGVEAGEDEKLETPSSQESCAPSPIPHLPVVPTSEDVERVFESGSPGERAQPPGQEMKRRNTQVSDLEDRLMGVQPNTEQDEAYHFALSTVPLLLNLNKTRRRQAKREIMRVLDLLNEEEEGEQVAAFHVKAECTYPL</sequence>
<dbReference type="KEGG" id="nfu:107393272"/>
<gene>
    <name evidence="6" type="primary">CABZ01079490.1</name>
    <name evidence="5" type="ORF">G4P62_000157</name>
</gene>
<dbReference type="GO" id="GO:0003677">
    <property type="term" value="F:DNA binding"/>
    <property type="evidence" value="ECO:0007669"/>
    <property type="project" value="InterPro"/>
</dbReference>
<dbReference type="Pfam" id="PF10545">
    <property type="entry name" value="MADF_DNA_bdg"/>
    <property type="match status" value="1"/>
</dbReference>
<dbReference type="PANTHER" id="PTHR12243">
    <property type="entry name" value="MADF DOMAIN TRANSCRIPTION FACTOR"/>
    <property type="match status" value="1"/>
</dbReference>
<reference evidence="6" key="2">
    <citation type="submission" date="2016-06" db="EMBL/GenBank/DDBJ databases">
        <title>The genome of a short-lived fish provides insights into sex chromosome evolution and the genetic control of aging.</title>
        <authorList>
            <person name="Reichwald K."/>
            <person name="Felder M."/>
            <person name="Petzold A."/>
            <person name="Koch P."/>
            <person name="Groth M."/>
            <person name="Platzer M."/>
        </authorList>
    </citation>
    <scope>NUCLEOTIDE SEQUENCE</scope>
    <source>
        <tissue evidence="6">Brain</tissue>
    </source>
</reference>
<reference evidence="5" key="3">
    <citation type="submission" date="2020-03" db="EMBL/GenBank/DDBJ databases">
        <title>Intra-Species Differences in Population Size shape Life History and Genome Evolution.</title>
        <authorList>
            <person name="Willemsen D."/>
            <person name="Cui R."/>
            <person name="Valenzano D.R."/>
        </authorList>
    </citation>
    <scope>NUCLEOTIDE SEQUENCE</scope>
    <source>
        <strain evidence="5">GRZ</strain>
        <tissue evidence="5">Whole</tissue>
    </source>
</reference>
<evidence type="ECO:0000256" key="1">
    <source>
        <dbReference type="PROSITE-ProRule" id="PRU00371"/>
    </source>
</evidence>
<evidence type="ECO:0000256" key="2">
    <source>
        <dbReference type="SAM" id="MobiDB-lite"/>
    </source>
</evidence>
<protein>
    <submittedName>
        <fullName evidence="5">LOC107393272-like protein</fullName>
    </submittedName>
</protein>
<dbReference type="InterPro" id="IPR006578">
    <property type="entry name" value="MADF-dom"/>
</dbReference>
<dbReference type="OMA" id="HERFIIE"/>
<dbReference type="PROSITE" id="PS51031">
    <property type="entry name" value="BESS"/>
    <property type="match status" value="1"/>
</dbReference>
<dbReference type="EMBL" id="JAAVVJ010000002">
    <property type="protein sequence ID" value="KAF7227955.1"/>
    <property type="molecule type" value="Genomic_DNA"/>
</dbReference>
<evidence type="ECO:0000313" key="6">
    <source>
        <dbReference type="EMBL" id="SBP41636.1"/>
    </source>
</evidence>
<dbReference type="EMBL" id="HADY01003151">
    <property type="protein sequence ID" value="SBP41636.1"/>
    <property type="molecule type" value="Transcribed_RNA"/>
</dbReference>
<feature type="domain" description="BESS" evidence="4">
    <location>
        <begin position="191"/>
        <end position="230"/>
    </location>
</feature>
<proteinExistence type="predicted"/>
<organism evidence="6">
    <name type="scientific">Nothobranchius furzeri</name>
    <name type="common">Turquoise killifish</name>
    <dbReference type="NCBI Taxonomy" id="105023"/>
    <lineage>
        <taxon>Eukaryota</taxon>
        <taxon>Metazoa</taxon>
        <taxon>Chordata</taxon>
        <taxon>Craniata</taxon>
        <taxon>Vertebrata</taxon>
        <taxon>Euteleostomi</taxon>
        <taxon>Actinopterygii</taxon>
        <taxon>Neopterygii</taxon>
        <taxon>Teleostei</taxon>
        <taxon>Neoteleostei</taxon>
        <taxon>Acanthomorphata</taxon>
        <taxon>Ovalentaria</taxon>
        <taxon>Atherinomorphae</taxon>
        <taxon>Cyprinodontiformes</taxon>
        <taxon>Nothobranchiidae</taxon>
        <taxon>Nothobranchius</taxon>
    </lineage>
</organism>
<dbReference type="SMART" id="SM00595">
    <property type="entry name" value="MADF"/>
    <property type="match status" value="1"/>
</dbReference>
<dbReference type="InterPro" id="IPR004210">
    <property type="entry name" value="BESS_motif"/>
</dbReference>
<dbReference type="PANTHER" id="PTHR12243:SF67">
    <property type="entry name" value="COREPRESSOR OF PANGOLIN, ISOFORM A-RELATED"/>
    <property type="match status" value="1"/>
</dbReference>
<evidence type="ECO:0000259" key="4">
    <source>
        <dbReference type="PROSITE" id="PS51031"/>
    </source>
</evidence>
<comment type="subcellular location">
    <subcellularLocation>
        <location evidence="1">Nucleus</location>
    </subcellularLocation>
</comment>
<dbReference type="Proteomes" id="UP000822369">
    <property type="component" value="Chromosome 2"/>
</dbReference>
<dbReference type="PROSITE" id="PS51029">
    <property type="entry name" value="MADF"/>
    <property type="match status" value="1"/>
</dbReference>
<evidence type="ECO:0000259" key="3">
    <source>
        <dbReference type="PROSITE" id="PS51029"/>
    </source>
</evidence>
<feature type="region of interest" description="Disordered" evidence="2">
    <location>
        <begin position="117"/>
        <end position="172"/>
    </location>
</feature>